<name>A0AA35ZXK2_LACSI</name>
<proteinExistence type="predicted"/>
<evidence type="ECO:0000313" key="1">
    <source>
        <dbReference type="EMBL" id="CAI9299672.1"/>
    </source>
</evidence>
<reference evidence="1" key="1">
    <citation type="submission" date="2023-04" db="EMBL/GenBank/DDBJ databases">
        <authorList>
            <person name="Vijverberg K."/>
            <person name="Xiong W."/>
            <person name="Schranz E."/>
        </authorList>
    </citation>
    <scope>NUCLEOTIDE SEQUENCE</scope>
</reference>
<evidence type="ECO:0000313" key="2">
    <source>
        <dbReference type="Proteomes" id="UP001177003"/>
    </source>
</evidence>
<dbReference type="Proteomes" id="UP001177003">
    <property type="component" value="Chromosome 8"/>
</dbReference>
<sequence>MDVTLQVEKEYLSPVCSEIKANSDALNAYVVSRMRNFRQTLLQKTILWTNLPKRLKQELSEGEKLIGKKRDVELENLLRVRKELEAKVTLATQKSHFTPWTLERIQKEATDEPSTNWLEPSVFYELDNIAESQPDFPITPRAFLFKCFEKISKAHLSDSDVNQTLLSFYLKYGKPQFQTWCLQKIIAVRVYASISTEILINIKFKGFKGANRTEMEFTLANLPCMNPYDWISLFLILSKYEQK</sequence>
<dbReference type="AlphaFoldDB" id="A0AA35ZXK2"/>
<accession>A0AA35ZXK2</accession>
<organism evidence="1 2">
    <name type="scientific">Lactuca saligna</name>
    <name type="common">Willowleaf lettuce</name>
    <dbReference type="NCBI Taxonomy" id="75948"/>
    <lineage>
        <taxon>Eukaryota</taxon>
        <taxon>Viridiplantae</taxon>
        <taxon>Streptophyta</taxon>
        <taxon>Embryophyta</taxon>
        <taxon>Tracheophyta</taxon>
        <taxon>Spermatophyta</taxon>
        <taxon>Magnoliopsida</taxon>
        <taxon>eudicotyledons</taxon>
        <taxon>Gunneridae</taxon>
        <taxon>Pentapetalae</taxon>
        <taxon>asterids</taxon>
        <taxon>campanulids</taxon>
        <taxon>Asterales</taxon>
        <taxon>Asteraceae</taxon>
        <taxon>Cichorioideae</taxon>
        <taxon>Cichorieae</taxon>
        <taxon>Lactucinae</taxon>
        <taxon>Lactuca</taxon>
    </lineage>
</organism>
<keyword evidence="2" id="KW-1185">Reference proteome</keyword>
<protein>
    <submittedName>
        <fullName evidence="1">Uncharacterized protein</fullName>
    </submittedName>
</protein>
<gene>
    <name evidence="1" type="ORF">LSALG_LOCUS38366</name>
</gene>
<dbReference type="EMBL" id="OX465084">
    <property type="protein sequence ID" value="CAI9299672.1"/>
    <property type="molecule type" value="Genomic_DNA"/>
</dbReference>